<organism evidence="1 2">
    <name type="scientific">Desulfamplus magnetovallimortis</name>
    <dbReference type="NCBI Taxonomy" id="1246637"/>
    <lineage>
        <taxon>Bacteria</taxon>
        <taxon>Pseudomonadati</taxon>
        <taxon>Thermodesulfobacteriota</taxon>
        <taxon>Desulfobacteria</taxon>
        <taxon>Desulfobacterales</taxon>
        <taxon>Desulfobacteraceae</taxon>
        <taxon>Desulfamplus</taxon>
    </lineage>
</organism>
<gene>
    <name evidence="1" type="ORF">MTBBW1_1490006</name>
</gene>
<proteinExistence type="predicted"/>
<dbReference type="AlphaFoldDB" id="A0A1W1H8G2"/>
<evidence type="ECO:0000313" key="2">
    <source>
        <dbReference type="Proteomes" id="UP000191931"/>
    </source>
</evidence>
<accession>A0A1W1H8G2</accession>
<keyword evidence="2" id="KW-1185">Reference proteome</keyword>
<sequence>MKNSINSRTPDIIPKKRMRQPIKNSIFDVKDNTGNRSFTNIFASNILLLFKNPFTKT</sequence>
<dbReference type="Proteomes" id="UP000191931">
    <property type="component" value="Unassembled WGS sequence"/>
</dbReference>
<evidence type="ECO:0000313" key="1">
    <source>
        <dbReference type="EMBL" id="SLM28726.1"/>
    </source>
</evidence>
<name>A0A1W1H8G2_9BACT</name>
<protein>
    <submittedName>
        <fullName evidence="1">Uncharacterized protein</fullName>
    </submittedName>
</protein>
<dbReference type="EMBL" id="FWEV01000056">
    <property type="protein sequence ID" value="SLM28726.1"/>
    <property type="molecule type" value="Genomic_DNA"/>
</dbReference>
<reference evidence="1 2" key="1">
    <citation type="submission" date="2017-03" db="EMBL/GenBank/DDBJ databases">
        <authorList>
            <person name="Afonso C.L."/>
            <person name="Miller P.J."/>
            <person name="Scott M.A."/>
            <person name="Spackman E."/>
            <person name="Goraichik I."/>
            <person name="Dimitrov K.M."/>
            <person name="Suarez D.L."/>
            <person name="Swayne D.E."/>
        </authorList>
    </citation>
    <scope>NUCLEOTIDE SEQUENCE [LARGE SCALE GENOMIC DNA]</scope>
    <source>
        <strain evidence="1">PRJEB14757</strain>
    </source>
</reference>
<dbReference type="STRING" id="1246637.MTBBW1_1490006"/>